<accession>A0ABX0ML12</accession>
<reference evidence="2 3" key="1">
    <citation type="submission" date="2019-10" db="EMBL/GenBank/DDBJ databases">
        <title>Taxonomy of Antarctic Massilia spp.: description of Massilia rubra sp. nov., Massilia aquatica sp. nov., Massilia mucilaginosa sp. nov., Massilia frigida sp. nov. isolated from streams, lakes and regoliths.</title>
        <authorList>
            <person name="Holochova P."/>
            <person name="Sedlacek I."/>
            <person name="Kralova S."/>
            <person name="Maslanova I."/>
            <person name="Busse H.-J."/>
            <person name="Stankova E."/>
            <person name="Vrbovska V."/>
            <person name="Kovarovic V."/>
            <person name="Bartak M."/>
            <person name="Svec P."/>
            <person name="Pantucek R."/>
        </authorList>
    </citation>
    <scope>NUCLEOTIDE SEQUENCE [LARGE SCALE GENOMIC DNA]</scope>
    <source>
        <strain evidence="2 3">CCM 8694</strain>
    </source>
</reference>
<proteinExistence type="predicted"/>
<organism evidence="2 3">
    <name type="scientific">Massilia genomosp. 1</name>
    <dbReference type="NCBI Taxonomy" id="2609280"/>
    <lineage>
        <taxon>Bacteria</taxon>
        <taxon>Pseudomonadati</taxon>
        <taxon>Pseudomonadota</taxon>
        <taxon>Betaproteobacteria</taxon>
        <taxon>Burkholderiales</taxon>
        <taxon>Oxalobacteraceae</taxon>
        <taxon>Telluria group</taxon>
        <taxon>Massilia</taxon>
    </lineage>
</organism>
<comment type="caution">
    <text evidence="2">The sequence shown here is derived from an EMBL/GenBank/DDBJ whole genome shotgun (WGS) entry which is preliminary data.</text>
</comment>
<sequence>MTHWNPSFARALAATLVSIDLAGCGGAQQTPDRTLSLTVLSSKPHEVSGGDARIAVNAAPDAPGKMTFLLNGQPIDPPMVAAGTRMEGVVTGLADGANTLEVRYAANGGRGASASLVLTNHPLNGPIFSGPQQQPFVCRTQESGLGQPLVDKQDGVGHPVFDTVGGRLVGHSKSCAIKTQIHYFYFNGEGFKPFDAATGYATPPADLKTITLHGASVPYVVRVEAGTINRFVYTIAMLAPVAQGQDAAPGFERASWNRKLVYWLRGGVGLGHQQGTAIWFSNGLRGAERQIISRILAQGYAVLSSSGNEAGVHYNMRLAEETAMMSKERFIEAVGVPAFTIGIGGSGGAVQQYLFAQNRPGLLDAGIPVQSYPDMVTQTVPVADCPLLEQYFSDEVARDPASTWASWSRRALIEGSNASETVANPVTGKPGSTECINGWQGAVPTVLNPVFKDPRYELVAQNYGYPADVFAKVKWTHWNDLANIYGVDGDGHAPSPIDNVGVQYGLGALAKGQIGKEEFLRINACVGSWKEPSQFVMWESDSDPFDARNMRHSANCRDPGGVPAPRRAGDLSAMRAAYTSGHVFTGQRLGIPMIDVRPYLEPALNMHNARQAFSVRARLLDANRAAAKNQVIWFAHEKADQSERALDALAVLDRYLSEGAAPAGFTDQCFDAGGAVIGSGPSSWDGVLNQRPKGACSAAFPIFSSPRMVAGESIKGDIFKCKLKPVAAALRDGSYPDTARFSAGERQWLERIFPQGVCDYRAGDQGRPARW</sequence>
<feature type="domain" description="DUF6351" evidence="1">
    <location>
        <begin position="38"/>
        <end position="765"/>
    </location>
</feature>
<evidence type="ECO:0000313" key="3">
    <source>
        <dbReference type="Proteomes" id="UP000610594"/>
    </source>
</evidence>
<dbReference type="Pfam" id="PF19878">
    <property type="entry name" value="DUF6351"/>
    <property type="match status" value="1"/>
</dbReference>
<evidence type="ECO:0000313" key="2">
    <source>
        <dbReference type="EMBL" id="NHZ61146.1"/>
    </source>
</evidence>
<dbReference type="EMBL" id="WHJF01000004">
    <property type="protein sequence ID" value="NHZ61146.1"/>
    <property type="molecule type" value="Genomic_DNA"/>
</dbReference>
<name>A0ABX0ML12_9BURK</name>
<keyword evidence="3" id="KW-1185">Reference proteome</keyword>
<protein>
    <recommendedName>
        <fullName evidence="1">DUF6351 domain-containing protein</fullName>
    </recommendedName>
</protein>
<dbReference type="Proteomes" id="UP000610594">
    <property type="component" value="Unassembled WGS sequence"/>
</dbReference>
<gene>
    <name evidence="2" type="ORF">F1735_02285</name>
</gene>
<dbReference type="RefSeq" id="WP_167235410.1">
    <property type="nucleotide sequence ID" value="NZ_WHJF01000004.1"/>
</dbReference>
<evidence type="ECO:0000259" key="1">
    <source>
        <dbReference type="Pfam" id="PF19878"/>
    </source>
</evidence>
<dbReference type="InterPro" id="IPR045556">
    <property type="entry name" value="DUF6351"/>
</dbReference>